<dbReference type="InterPro" id="IPR000801">
    <property type="entry name" value="Esterase-like"/>
</dbReference>
<sequence>MKFAFILISLWVTTSTYCISPIMPNYQNCKNKKEKKSQLFTDTLYSESFGENRLLTIYLPKGFKKTKTYPVIYMADGQLLIQSYVKSIDSLMDKKLIPEIVIIGVNSNETFIPSMGLEYRNFEYLKNLHGGKDTLNLRFDKHFKFFTSEVIQYAEKSYSVSNKKEDRTFYGISNGADFGVTVAQDKPDLIGHFILCSIVQGSKEPFAWTKANCPSFFLATGDQEDEMVQDEAKRLGKYLTQISMPYELVFYHGGHERKKWEAQFIAYLPKVYRKKS</sequence>
<name>A0A556MN00_9FLAO</name>
<dbReference type="OrthoDB" id="9784036at2"/>
<dbReference type="PANTHER" id="PTHR48098:SF6">
    <property type="entry name" value="FERRI-BACILLIBACTIN ESTERASE BESA"/>
    <property type="match status" value="1"/>
</dbReference>
<evidence type="ECO:0000313" key="1">
    <source>
        <dbReference type="EMBL" id="TSJ41286.1"/>
    </source>
</evidence>
<dbReference type="SUPFAM" id="SSF53474">
    <property type="entry name" value="alpha/beta-Hydrolases"/>
    <property type="match status" value="1"/>
</dbReference>
<keyword evidence="2" id="KW-1185">Reference proteome</keyword>
<accession>A0A556MN00</accession>
<dbReference type="Gene3D" id="3.40.50.1820">
    <property type="entry name" value="alpha/beta hydrolase"/>
    <property type="match status" value="1"/>
</dbReference>
<dbReference type="EMBL" id="VLPL01000008">
    <property type="protein sequence ID" value="TSJ41286.1"/>
    <property type="molecule type" value="Genomic_DNA"/>
</dbReference>
<dbReference type="Proteomes" id="UP000316008">
    <property type="component" value="Unassembled WGS sequence"/>
</dbReference>
<dbReference type="AlphaFoldDB" id="A0A556MN00"/>
<evidence type="ECO:0008006" key="3">
    <source>
        <dbReference type="Google" id="ProtNLM"/>
    </source>
</evidence>
<organism evidence="1 2">
    <name type="scientific">Fluviicola chungangensis</name>
    <dbReference type="NCBI Taxonomy" id="2597671"/>
    <lineage>
        <taxon>Bacteria</taxon>
        <taxon>Pseudomonadati</taxon>
        <taxon>Bacteroidota</taxon>
        <taxon>Flavobacteriia</taxon>
        <taxon>Flavobacteriales</taxon>
        <taxon>Crocinitomicaceae</taxon>
        <taxon>Fluviicola</taxon>
    </lineage>
</organism>
<comment type="caution">
    <text evidence="1">The sequence shown here is derived from an EMBL/GenBank/DDBJ whole genome shotgun (WGS) entry which is preliminary data.</text>
</comment>
<dbReference type="PANTHER" id="PTHR48098">
    <property type="entry name" value="ENTEROCHELIN ESTERASE-RELATED"/>
    <property type="match status" value="1"/>
</dbReference>
<reference evidence="1 2" key="1">
    <citation type="submission" date="2019-07" db="EMBL/GenBank/DDBJ databases">
        <authorList>
            <person name="Huq M.A."/>
        </authorList>
    </citation>
    <scope>NUCLEOTIDE SEQUENCE [LARGE SCALE GENOMIC DNA]</scope>
    <source>
        <strain evidence="1 2">MAH-3</strain>
    </source>
</reference>
<evidence type="ECO:0000313" key="2">
    <source>
        <dbReference type="Proteomes" id="UP000316008"/>
    </source>
</evidence>
<dbReference type="Pfam" id="PF00756">
    <property type="entry name" value="Esterase"/>
    <property type="match status" value="1"/>
</dbReference>
<protein>
    <recommendedName>
        <fullName evidence="3">Esterase family protein</fullName>
    </recommendedName>
</protein>
<dbReference type="InterPro" id="IPR050583">
    <property type="entry name" value="Mycobacterial_A85_antigen"/>
</dbReference>
<gene>
    <name evidence="1" type="ORF">FO442_15355</name>
</gene>
<proteinExistence type="predicted"/>
<dbReference type="InterPro" id="IPR029058">
    <property type="entry name" value="AB_hydrolase_fold"/>
</dbReference>